<dbReference type="EMBL" id="CP049075">
    <property type="protein sequence ID" value="QLI05765.1"/>
    <property type="molecule type" value="Genomic_DNA"/>
</dbReference>
<gene>
    <name evidence="1" type="ORF">CINF_1279</name>
</gene>
<proteinExistence type="predicted"/>
<dbReference type="KEGG" id="cinf:CINF_1279"/>
<organism evidence="1 2">
    <name type="scientific">Candidatus Campylobacter infans</name>
    <dbReference type="NCBI Taxonomy" id="2561898"/>
    <lineage>
        <taxon>Bacteria</taxon>
        <taxon>Pseudomonadati</taxon>
        <taxon>Campylobacterota</taxon>
        <taxon>Epsilonproteobacteria</taxon>
        <taxon>Campylobacterales</taxon>
        <taxon>Campylobacteraceae</taxon>
        <taxon>Campylobacter</taxon>
    </lineage>
</organism>
<protein>
    <submittedName>
        <fullName evidence="1">Uncharacterized protein</fullName>
    </submittedName>
</protein>
<evidence type="ECO:0000313" key="2">
    <source>
        <dbReference type="Proteomes" id="UP000509414"/>
    </source>
</evidence>
<dbReference type="AlphaFoldDB" id="A0A7H9CKE5"/>
<dbReference type="RefSeq" id="WP_179974942.1">
    <property type="nucleotide sequence ID" value="NZ_CP049075.1"/>
</dbReference>
<name>A0A7H9CKE5_9BACT</name>
<evidence type="ECO:0000313" key="1">
    <source>
        <dbReference type="EMBL" id="QLI05765.1"/>
    </source>
</evidence>
<reference evidence="1 2" key="1">
    <citation type="submission" date="2020-02" db="EMBL/GenBank/DDBJ databases">
        <title>Complete genome sequence of the novel Campylobacter species Candidatus Campylobacter infans.</title>
        <authorList>
            <person name="Duim B."/>
            <person name="Zomer A."/>
            <person name="van der Graaf L."/>
            <person name="Wagenaar J."/>
        </authorList>
    </citation>
    <scope>NUCLEOTIDE SEQUENCE [LARGE SCALE GENOMIC DNA]</scope>
    <source>
        <strain evidence="1 2">19S00001</strain>
    </source>
</reference>
<accession>A0A7H9CKE5</accession>
<sequence>MATLINNYFLAQDIEREWGLHRNFFKKLYQNPGLRYAQIKYLSIANSVFVSFGAEWNARILSDNLYAFKLSPGDDASLCDWVLDITEKTRIGFYQVDF</sequence>
<keyword evidence="2" id="KW-1185">Reference proteome</keyword>
<dbReference type="Proteomes" id="UP000509414">
    <property type="component" value="Chromosome"/>
</dbReference>